<protein>
    <submittedName>
        <fullName evidence="1">Uncharacterized protein</fullName>
    </submittedName>
</protein>
<organism evidence="1 2">
    <name type="scientific">Pleuronectes platessa</name>
    <name type="common">European plaice</name>
    <dbReference type="NCBI Taxonomy" id="8262"/>
    <lineage>
        <taxon>Eukaryota</taxon>
        <taxon>Metazoa</taxon>
        <taxon>Chordata</taxon>
        <taxon>Craniata</taxon>
        <taxon>Vertebrata</taxon>
        <taxon>Euteleostomi</taxon>
        <taxon>Actinopterygii</taxon>
        <taxon>Neopterygii</taxon>
        <taxon>Teleostei</taxon>
        <taxon>Neoteleostei</taxon>
        <taxon>Acanthomorphata</taxon>
        <taxon>Carangaria</taxon>
        <taxon>Pleuronectiformes</taxon>
        <taxon>Pleuronectoidei</taxon>
        <taxon>Pleuronectidae</taxon>
        <taxon>Pleuronectes</taxon>
    </lineage>
</organism>
<proteinExistence type="predicted"/>
<dbReference type="Proteomes" id="UP001153269">
    <property type="component" value="Unassembled WGS sequence"/>
</dbReference>
<dbReference type="EMBL" id="CADEAL010000668">
    <property type="protein sequence ID" value="CAB1423617.1"/>
    <property type="molecule type" value="Genomic_DNA"/>
</dbReference>
<dbReference type="AlphaFoldDB" id="A0A9N7YEL7"/>
<accession>A0A9N7YEL7</accession>
<evidence type="ECO:0000313" key="1">
    <source>
        <dbReference type="EMBL" id="CAB1423617.1"/>
    </source>
</evidence>
<comment type="caution">
    <text evidence="1">The sequence shown here is derived from an EMBL/GenBank/DDBJ whole genome shotgun (WGS) entry which is preliminary data.</text>
</comment>
<evidence type="ECO:0000313" key="2">
    <source>
        <dbReference type="Proteomes" id="UP001153269"/>
    </source>
</evidence>
<sequence>MVFGYNLNSNPQHYEHMAQSHDTAASMGCIMTPMACMLGEQSPRWGGRSSSAVPHGVSGAGAFFLLDRGRAVGGDRVRRSAAATLDACRDLLADHLSYGARWGNPLFARGGPLAVRLGWRLAADSATKTLGLSFHPVSAEIGFSSPAALKG</sequence>
<keyword evidence="2" id="KW-1185">Reference proteome</keyword>
<name>A0A9N7YEL7_PLEPL</name>
<gene>
    <name evidence="1" type="ORF">PLEPLA_LOCUS11537</name>
</gene>
<reference evidence="1" key="1">
    <citation type="submission" date="2020-03" db="EMBL/GenBank/DDBJ databases">
        <authorList>
            <person name="Weist P."/>
        </authorList>
    </citation>
    <scope>NUCLEOTIDE SEQUENCE</scope>
</reference>